<dbReference type="SUPFAM" id="SSF49785">
    <property type="entry name" value="Galactose-binding domain-like"/>
    <property type="match status" value="1"/>
</dbReference>
<dbReference type="EMBL" id="QEAQ01000001">
    <property type="protein sequence ID" value="TPX62988.1"/>
    <property type="molecule type" value="Genomic_DNA"/>
</dbReference>
<dbReference type="GO" id="GO:0005737">
    <property type="term" value="C:cytoplasm"/>
    <property type="evidence" value="ECO:0007669"/>
    <property type="project" value="UniProtKB-ARBA"/>
</dbReference>
<comment type="similarity">
    <text evidence="1">Belongs to the PITHD1 family.</text>
</comment>
<evidence type="ECO:0000313" key="4">
    <source>
        <dbReference type="EMBL" id="TPX62988.1"/>
    </source>
</evidence>
<dbReference type="PROSITE" id="PS51532">
    <property type="entry name" value="PITH"/>
    <property type="match status" value="1"/>
</dbReference>
<evidence type="ECO:0000313" key="5">
    <source>
        <dbReference type="Proteomes" id="UP000318582"/>
    </source>
</evidence>
<dbReference type="Gene3D" id="2.60.120.470">
    <property type="entry name" value="PITH domain"/>
    <property type="match status" value="1"/>
</dbReference>
<dbReference type="InterPro" id="IPR010400">
    <property type="entry name" value="PITH_dom"/>
</dbReference>
<feature type="domain" description="PITH" evidence="3">
    <location>
        <begin position="27"/>
        <end position="201"/>
    </location>
</feature>
<dbReference type="AlphaFoldDB" id="A0A507EIG1"/>
<name>A0A507EIG1_9FUNG</name>
<gene>
    <name evidence="4" type="ORF">PhCBS80983_g00157</name>
</gene>
<dbReference type="InterPro" id="IPR008979">
    <property type="entry name" value="Galactose-bd-like_sf"/>
</dbReference>
<proteinExistence type="inferred from homology"/>
<organism evidence="4 5">
    <name type="scientific">Powellomyces hirtus</name>
    <dbReference type="NCBI Taxonomy" id="109895"/>
    <lineage>
        <taxon>Eukaryota</taxon>
        <taxon>Fungi</taxon>
        <taxon>Fungi incertae sedis</taxon>
        <taxon>Chytridiomycota</taxon>
        <taxon>Chytridiomycota incertae sedis</taxon>
        <taxon>Chytridiomycetes</taxon>
        <taxon>Spizellomycetales</taxon>
        <taxon>Powellomycetaceae</taxon>
        <taxon>Powellomyces</taxon>
    </lineage>
</organism>
<reference evidence="4 5" key="1">
    <citation type="journal article" date="2019" name="Sci. Rep.">
        <title>Comparative genomics of chytrid fungi reveal insights into the obligate biotrophic and pathogenic lifestyle of Synchytrium endobioticum.</title>
        <authorList>
            <person name="van de Vossenberg B.T.L.H."/>
            <person name="Warris S."/>
            <person name="Nguyen H.D.T."/>
            <person name="van Gent-Pelzer M.P.E."/>
            <person name="Joly D.L."/>
            <person name="van de Geest H.C."/>
            <person name="Bonants P.J.M."/>
            <person name="Smith D.S."/>
            <person name="Levesque C.A."/>
            <person name="van der Lee T.A.J."/>
        </authorList>
    </citation>
    <scope>NUCLEOTIDE SEQUENCE [LARGE SCALE GENOMIC DNA]</scope>
    <source>
        <strain evidence="4 5">CBS 809.83</strain>
    </source>
</reference>
<dbReference type="Proteomes" id="UP000318582">
    <property type="component" value="Unassembled WGS sequence"/>
</dbReference>
<feature type="region of interest" description="Disordered" evidence="2">
    <location>
        <begin position="1"/>
        <end position="33"/>
    </location>
</feature>
<evidence type="ECO:0000256" key="1">
    <source>
        <dbReference type="ARBA" id="ARBA00025788"/>
    </source>
</evidence>
<dbReference type="PANTHER" id="PTHR12175">
    <property type="entry name" value="AD039 HT014 THIOREDOXIN FAMILY TRP26"/>
    <property type="match status" value="1"/>
</dbReference>
<dbReference type="PANTHER" id="PTHR12175:SF1">
    <property type="entry name" value="PITH DOMAIN-CONTAINING PROTEIN 1"/>
    <property type="match status" value="1"/>
</dbReference>
<dbReference type="GO" id="GO:0005634">
    <property type="term" value="C:nucleus"/>
    <property type="evidence" value="ECO:0007669"/>
    <property type="project" value="TreeGrafter"/>
</dbReference>
<accession>A0A507EIG1</accession>
<evidence type="ECO:0000256" key="2">
    <source>
        <dbReference type="SAM" id="MobiDB-lite"/>
    </source>
</evidence>
<dbReference type="InterPro" id="IPR037047">
    <property type="entry name" value="PITH_dom_sf"/>
</dbReference>
<comment type="caution">
    <text evidence="4">The sequence shown here is derived from an EMBL/GenBank/DDBJ whole genome shotgun (WGS) entry which is preliminary data.</text>
</comment>
<protein>
    <recommendedName>
        <fullName evidence="3">PITH domain-containing protein</fullName>
    </recommendedName>
</protein>
<evidence type="ECO:0000259" key="3">
    <source>
        <dbReference type="PROSITE" id="PS51532"/>
    </source>
</evidence>
<keyword evidence="5" id="KW-1185">Reference proteome</keyword>
<sequence length="219" mass="24729">MSHCREEHSHDGRDPGHSHGHDHDHDHDGPDRGAEYSLWQQVDIDNVTCLNEREEGSAKLVFKAWEERVDVSKFVESDADEQLIINIPFTANIKLKSIAVVGAGESAPSKMKAFTNRDDIDFDTAESTVATQEWELVAEVPRGEIAEYPTRLTKFQNIRNLTLYFPENFGADATKITYIGLKGEWTEIKRDPIITVYELAANPADHKTEADELIGHMIQ</sequence>
<dbReference type="InterPro" id="IPR045099">
    <property type="entry name" value="PITH1-like"/>
</dbReference>
<dbReference type="Pfam" id="PF06201">
    <property type="entry name" value="PITH"/>
    <property type="match status" value="1"/>
</dbReference>